<protein>
    <submittedName>
        <fullName evidence="1">Uncharacterized protein</fullName>
    </submittedName>
</protein>
<dbReference type="AlphaFoldDB" id="A0A2N5DG76"/>
<evidence type="ECO:0000313" key="2">
    <source>
        <dbReference type="Proteomes" id="UP000234479"/>
    </source>
</evidence>
<dbReference type="Proteomes" id="UP000234479">
    <property type="component" value="Unassembled WGS sequence"/>
</dbReference>
<comment type="caution">
    <text evidence="1">The sequence shown here is derived from an EMBL/GenBank/DDBJ whole genome shotgun (WGS) entry which is preliminary data.</text>
</comment>
<name>A0A2N5DG76_9CAUL</name>
<dbReference type="OrthoDB" id="7570121at2"/>
<sequence>MSRSLTPGELKAHVRQLVAAVGGLEAAAVILGVSVQRVSTLQNIRHDDQMTMLQICALEAVAGRDIVTGAASRAITGETPSSIVAAAVGAVAASAAALESVHTMDADGHRDPGEIRDVQKVTRSLADHATRLADAAAALKPGAAE</sequence>
<reference evidence="1 2" key="1">
    <citation type="submission" date="2017-12" db="EMBL/GenBank/DDBJ databases">
        <title>The genome sequence of Caulobacter sp. 410.</title>
        <authorList>
            <person name="Gao J."/>
            <person name="Mao X."/>
            <person name="Sun J."/>
        </authorList>
    </citation>
    <scope>NUCLEOTIDE SEQUENCE [LARGE SCALE GENOMIC DNA]</scope>
    <source>
        <strain evidence="1 2">410</strain>
    </source>
</reference>
<dbReference type="RefSeq" id="WP_101718354.1">
    <property type="nucleotide sequence ID" value="NZ_PJRS01000022.1"/>
</dbReference>
<gene>
    <name evidence="1" type="ORF">SGCZBJ_12660</name>
</gene>
<proteinExistence type="predicted"/>
<accession>A0A2N5DG76</accession>
<keyword evidence="2" id="KW-1185">Reference proteome</keyword>
<dbReference type="EMBL" id="PJRS01000022">
    <property type="protein sequence ID" value="PLR25080.1"/>
    <property type="molecule type" value="Genomic_DNA"/>
</dbReference>
<evidence type="ECO:0000313" key="1">
    <source>
        <dbReference type="EMBL" id="PLR25080.1"/>
    </source>
</evidence>
<organism evidence="1 2">
    <name type="scientific">Caulobacter zeae</name>
    <dbReference type="NCBI Taxonomy" id="2055137"/>
    <lineage>
        <taxon>Bacteria</taxon>
        <taxon>Pseudomonadati</taxon>
        <taxon>Pseudomonadota</taxon>
        <taxon>Alphaproteobacteria</taxon>
        <taxon>Caulobacterales</taxon>
        <taxon>Caulobacteraceae</taxon>
        <taxon>Caulobacter</taxon>
    </lineage>
</organism>